<organism evidence="1 2">
    <name type="scientific">Pseudoalteromonas peptidolytica F12-50-A1</name>
    <dbReference type="NCBI Taxonomy" id="1315280"/>
    <lineage>
        <taxon>Bacteria</taxon>
        <taxon>Pseudomonadati</taxon>
        <taxon>Pseudomonadota</taxon>
        <taxon>Gammaproteobacteria</taxon>
        <taxon>Alteromonadales</taxon>
        <taxon>Pseudoalteromonadaceae</taxon>
        <taxon>Pseudoalteromonas</taxon>
    </lineage>
</organism>
<accession>A0A8I0MTZ7</accession>
<comment type="caution">
    <text evidence="1">The sequence shown here is derived from an EMBL/GenBank/DDBJ whole genome shotgun (WGS) entry which is preliminary data.</text>
</comment>
<dbReference type="Proteomes" id="UP000660708">
    <property type="component" value="Unassembled WGS sequence"/>
</dbReference>
<dbReference type="AlphaFoldDB" id="A0A8I0MTZ7"/>
<protein>
    <submittedName>
        <fullName evidence="1">Uncharacterized protein</fullName>
    </submittedName>
</protein>
<keyword evidence="2" id="KW-1185">Reference proteome</keyword>
<evidence type="ECO:0000313" key="2">
    <source>
        <dbReference type="Proteomes" id="UP000660708"/>
    </source>
</evidence>
<reference evidence="1 2" key="1">
    <citation type="submission" date="2015-06" db="EMBL/GenBank/DDBJ databases">
        <title>Genome sequence of Pseudoalteromonas peptidolytica.</title>
        <authorList>
            <person name="Xie B.-B."/>
            <person name="Rong J.-C."/>
            <person name="Qin Q.-L."/>
            <person name="Zhang Y.-Z."/>
        </authorList>
    </citation>
    <scope>NUCLEOTIDE SEQUENCE [LARGE SCALE GENOMIC DNA]</scope>
    <source>
        <strain evidence="1 2">F12-50-A1</strain>
    </source>
</reference>
<sequence>MPHIPIFIVIPSALVVHHTSMFCAQLLVLETVSSSHANLWNFVVVARKKLYRGTITNDECGWAVNGRNNLV</sequence>
<dbReference type="EMBL" id="AQHF01000020">
    <property type="protein sequence ID" value="MBE0345849.1"/>
    <property type="molecule type" value="Genomic_DNA"/>
</dbReference>
<name>A0A8I0MTZ7_9GAMM</name>
<evidence type="ECO:0000313" key="1">
    <source>
        <dbReference type="EMBL" id="MBE0345849.1"/>
    </source>
</evidence>
<gene>
    <name evidence="1" type="ORF">PPEP_a0818</name>
</gene>
<proteinExistence type="predicted"/>